<dbReference type="PANTHER" id="PTHR33164:SF43">
    <property type="entry name" value="HTH-TYPE TRANSCRIPTIONAL REPRESSOR YETL"/>
    <property type="match status" value="1"/>
</dbReference>
<keyword evidence="3" id="KW-1185">Reference proteome</keyword>
<dbReference type="RefSeq" id="WP_169380701.1">
    <property type="nucleotide sequence ID" value="NZ_JAAXLA010000010.1"/>
</dbReference>
<dbReference type="PANTHER" id="PTHR33164">
    <property type="entry name" value="TRANSCRIPTIONAL REGULATOR, MARR FAMILY"/>
    <property type="match status" value="1"/>
</dbReference>
<dbReference type="Pfam" id="PF01047">
    <property type="entry name" value="MarR"/>
    <property type="match status" value="1"/>
</dbReference>
<protein>
    <submittedName>
        <fullName evidence="2">Winged helix-turn-helix transcriptional regulator</fullName>
    </submittedName>
</protein>
<evidence type="ECO:0000313" key="3">
    <source>
        <dbReference type="Proteomes" id="UP000820669"/>
    </source>
</evidence>
<dbReference type="SUPFAM" id="SSF46785">
    <property type="entry name" value="Winged helix' DNA-binding domain"/>
    <property type="match status" value="1"/>
</dbReference>
<name>A0ABX1S8M9_9PSEU</name>
<sequence>MAGVESFFEARPERMPLGALLSRTGQAVARHYRRTVAEHGLTSTSIGVLGVLAHRDGLSHRELAGTLGVTPATLTPVVDALEDAGELRRERDRADRRVVRLSITEAGRERSLTAFAEVAAILRDRMPHPPPEQEQVIRDYLLAVLAAVTEDEPDLD</sequence>
<gene>
    <name evidence="2" type="ORF">HF526_08010</name>
</gene>
<dbReference type="PROSITE" id="PS50995">
    <property type="entry name" value="HTH_MARR_2"/>
    <property type="match status" value="1"/>
</dbReference>
<evidence type="ECO:0000313" key="2">
    <source>
        <dbReference type="EMBL" id="NMH97259.1"/>
    </source>
</evidence>
<organism evidence="2 3">
    <name type="scientific">Pseudonocardia acidicola</name>
    <dbReference type="NCBI Taxonomy" id="2724939"/>
    <lineage>
        <taxon>Bacteria</taxon>
        <taxon>Bacillati</taxon>
        <taxon>Actinomycetota</taxon>
        <taxon>Actinomycetes</taxon>
        <taxon>Pseudonocardiales</taxon>
        <taxon>Pseudonocardiaceae</taxon>
        <taxon>Pseudonocardia</taxon>
    </lineage>
</organism>
<dbReference type="Proteomes" id="UP000820669">
    <property type="component" value="Unassembled WGS sequence"/>
</dbReference>
<reference evidence="2 3" key="1">
    <citation type="submission" date="2020-04" db="EMBL/GenBank/DDBJ databases">
        <authorList>
            <person name="Klaysubun C."/>
            <person name="Duangmal K."/>
            <person name="Lipun K."/>
        </authorList>
    </citation>
    <scope>NUCLEOTIDE SEQUENCE [LARGE SCALE GENOMIC DNA]</scope>
    <source>
        <strain evidence="2 3">K10HN5</strain>
    </source>
</reference>
<dbReference type="InterPro" id="IPR036388">
    <property type="entry name" value="WH-like_DNA-bd_sf"/>
</dbReference>
<accession>A0ABX1S8M9</accession>
<dbReference type="InterPro" id="IPR036390">
    <property type="entry name" value="WH_DNA-bd_sf"/>
</dbReference>
<feature type="domain" description="HTH marR-type" evidence="1">
    <location>
        <begin position="14"/>
        <end position="146"/>
    </location>
</feature>
<dbReference type="EMBL" id="JAAXLA010000010">
    <property type="protein sequence ID" value="NMH97259.1"/>
    <property type="molecule type" value="Genomic_DNA"/>
</dbReference>
<dbReference type="PRINTS" id="PR00598">
    <property type="entry name" value="HTHMARR"/>
</dbReference>
<dbReference type="InterPro" id="IPR000835">
    <property type="entry name" value="HTH_MarR-typ"/>
</dbReference>
<proteinExistence type="predicted"/>
<dbReference type="InterPro" id="IPR039422">
    <property type="entry name" value="MarR/SlyA-like"/>
</dbReference>
<dbReference type="Gene3D" id="1.10.10.10">
    <property type="entry name" value="Winged helix-like DNA-binding domain superfamily/Winged helix DNA-binding domain"/>
    <property type="match status" value="1"/>
</dbReference>
<dbReference type="SMART" id="SM00347">
    <property type="entry name" value="HTH_MARR"/>
    <property type="match status" value="1"/>
</dbReference>
<evidence type="ECO:0000259" key="1">
    <source>
        <dbReference type="PROSITE" id="PS50995"/>
    </source>
</evidence>
<comment type="caution">
    <text evidence="2">The sequence shown here is derived from an EMBL/GenBank/DDBJ whole genome shotgun (WGS) entry which is preliminary data.</text>
</comment>